<evidence type="ECO:0000313" key="2">
    <source>
        <dbReference type="EMBL" id="GAA0154871.1"/>
    </source>
</evidence>
<name>A0AAV3PUQ8_LITER</name>
<dbReference type="EMBL" id="BAABME010002489">
    <property type="protein sequence ID" value="GAA0154871.1"/>
    <property type="molecule type" value="Genomic_DNA"/>
</dbReference>
<feature type="region of interest" description="Disordered" evidence="1">
    <location>
        <begin position="28"/>
        <end position="100"/>
    </location>
</feature>
<comment type="caution">
    <text evidence="2">The sequence shown here is derived from an EMBL/GenBank/DDBJ whole genome shotgun (WGS) entry which is preliminary data.</text>
</comment>
<accession>A0AAV3PUQ8</accession>
<evidence type="ECO:0000313" key="3">
    <source>
        <dbReference type="Proteomes" id="UP001454036"/>
    </source>
</evidence>
<keyword evidence="3" id="KW-1185">Reference proteome</keyword>
<proteinExistence type="predicted"/>
<protein>
    <submittedName>
        <fullName evidence="2">Uncharacterized protein</fullName>
    </submittedName>
</protein>
<evidence type="ECO:0000256" key="1">
    <source>
        <dbReference type="SAM" id="MobiDB-lite"/>
    </source>
</evidence>
<sequence>MEESSKNPSSRPAIPSKVLEGTLREVQLARDSPEAHYTPTSPDLDDSKAPLDVQPLRSRIGPPLDKARASVSKPSKGKSSKEAPTLEEVKAKTIPVLITD</sequence>
<gene>
    <name evidence="2" type="ORF">LIER_12725</name>
</gene>
<feature type="compositionally biased region" description="Polar residues" evidence="1">
    <location>
        <begin position="1"/>
        <end position="10"/>
    </location>
</feature>
<organism evidence="2 3">
    <name type="scientific">Lithospermum erythrorhizon</name>
    <name type="common">Purple gromwell</name>
    <name type="synonym">Lithospermum officinale var. erythrorhizon</name>
    <dbReference type="NCBI Taxonomy" id="34254"/>
    <lineage>
        <taxon>Eukaryota</taxon>
        <taxon>Viridiplantae</taxon>
        <taxon>Streptophyta</taxon>
        <taxon>Embryophyta</taxon>
        <taxon>Tracheophyta</taxon>
        <taxon>Spermatophyta</taxon>
        <taxon>Magnoliopsida</taxon>
        <taxon>eudicotyledons</taxon>
        <taxon>Gunneridae</taxon>
        <taxon>Pentapetalae</taxon>
        <taxon>asterids</taxon>
        <taxon>lamiids</taxon>
        <taxon>Boraginales</taxon>
        <taxon>Boraginaceae</taxon>
        <taxon>Boraginoideae</taxon>
        <taxon>Lithospermeae</taxon>
        <taxon>Lithospermum</taxon>
    </lineage>
</organism>
<dbReference type="Proteomes" id="UP001454036">
    <property type="component" value="Unassembled WGS sequence"/>
</dbReference>
<dbReference type="AlphaFoldDB" id="A0AAV3PUQ8"/>
<reference evidence="2 3" key="1">
    <citation type="submission" date="2024-01" db="EMBL/GenBank/DDBJ databases">
        <title>The complete chloroplast genome sequence of Lithospermum erythrorhizon: insights into the phylogenetic relationship among Boraginaceae species and the maternal lineages of purple gromwells.</title>
        <authorList>
            <person name="Okada T."/>
            <person name="Watanabe K."/>
        </authorList>
    </citation>
    <scope>NUCLEOTIDE SEQUENCE [LARGE SCALE GENOMIC DNA]</scope>
</reference>
<feature type="region of interest" description="Disordered" evidence="1">
    <location>
        <begin position="1"/>
        <end position="20"/>
    </location>
</feature>